<protein>
    <submittedName>
        <fullName evidence="2">DUF3862 domain-containing protein</fullName>
    </submittedName>
</protein>
<organism evidence="2 3">
    <name type="scientific">Lysinibacillus pakistanensis</name>
    <dbReference type="NCBI Taxonomy" id="759811"/>
    <lineage>
        <taxon>Bacteria</taxon>
        <taxon>Bacillati</taxon>
        <taxon>Bacillota</taxon>
        <taxon>Bacilli</taxon>
        <taxon>Bacillales</taxon>
        <taxon>Bacillaceae</taxon>
        <taxon>Lysinibacillus</taxon>
    </lineage>
</organism>
<dbReference type="AlphaFoldDB" id="A0AAX3X5W7"/>
<dbReference type="InterPro" id="IPR037873">
    <property type="entry name" value="BamE-like"/>
</dbReference>
<evidence type="ECO:0000313" key="2">
    <source>
        <dbReference type="EMBL" id="WHY54145.1"/>
    </source>
</evidence>
<dbReference type="RefSeq" id="WP_283872767.1">
    <property type="nucleotide sequence ID" value="NZ_CP126101.1"/>
</dbReference>
<dbReference type="InterPro" id="IPR024418">
    <property type="entry name" value="DUF3862"/>
</dbReference>
<name>A0AAX3X5W7_9BACI</name>
<evidence type="ECO:0000256" key="1">
    <source>
        <dbReference type="ARBA" id="ARBA00022729"/>
    </source>
</evidence>
<dbReference type="Pfam" id="PF12978">
    <property type="entry name" value="DUF3862"/>
    <property type="match status" value="1"/>
</dbReference>
<dbReference type="Proteomes" id="UP001178322">
    <property type="component" value="Chromosome"/>
</dbReference>
<accession>A0AAX3X5W7</accession>
<dbReference type="Gene3D" id="3.30.1450.10">
    <property type="match status" value="1"/>
</dbReference>
<keyword evidence="1" id="KW-0732">Signal</keyword>
<evidence type="ECO:0000313" key="3">
    <source>
        <dbReference type="Proteomes" id="UP001178322"/>
    </source>
</evidence>
<proteinExistence type="predicted"/>
<dbReference type="InterPro" id="IPR024221">
    <property type="entry name" value="BLIP_dom_sf"/>
</dbReference>
<sequence>MSKEDGKLTEEKFKQIKEGMTLEEVFNIVGLEGKVISETGTDGDSNHTVIYEFETAGAFSTANMTFQDNKIINKTQIGLSSQL</sequence>
<reference evidence="2" key="1">
    <citation type="submission" date="2023-05" db="EMBL/GenBank/DDBJ databases">
        <title>Comparative genomics of Bacillaceae isolates and their secondary metabolite potential.</title>
        <authorList>
            <person name="Song L."/>
            <person name="Nielsen L.J."/>
            <person name="Mohite O."/>
            <person name="Xu X."/>
            <person name="Weber T."/>
            <person name="Kovacs A.T."/>
        </authorList>
    </citation>
    <scope>NUCLEOTIDE SEQUENCE</scope>
    <source>
        <strain evidence="2">LY1</strain>
    </source>
</reference>
<gene>
    <name evidence="2" type="ORF">QNH24_07325</name>
</gene>
<dbReference type="SUPFAM" id="SSF55648">
    <property type="entry name" value="beta-lactamase-inhibitor protein, BLIP"/>
    <property type="match status" value="1"/>
</dbReference>
<dbReference type="EMBL" id="CP126101">
    <property type="protein sequence ID" value="WHY54145.1"/>
    <property type="molecule type" value="Genomic_DNA"/>
</dbReference>